<evidence type="ECO:0000259" key="2">
    <source>
        <dbReference type="PROSITE" id="PS51352"/>
    </source>
</evidence>
<dbReference type="Gene3D" id="3.40.30.10">
    <property type="entry name" value="Glutaredoxin"/>
    <property type="match status" value="1"/>
</dbReference>
<dbReference type="PANTHER" id="PTHR42852:SF13">
    <property type="entry name" value="PROTEIN DIPZ"/>
    <property type="match status" value="1"/>
</dbReference>
<dbReference type="Pfam" id="PF08534">
    <property type="entry name" value="Redoxin"/>
    <property type="match status" value="1"/>
</dbReference>
<dbReference type="RefSeq" id="WP_190326157.1">
    <property type="nucleotide sequence ID" value="NZ_CP061171.1"/>
</dbReference>
<sequence>MKLKICFLLLLCPFFWVYGQDKNIAVTSVAASAGHRGISIGQQVPDVLIRNVSGLHGAGQNLAVFPLSAFKGKLLILDFWATWCSPCIASFPKMKMLQQKYQNDLQVILVNNEPVARATTFLLKRKNEHGEAFTAVVADTLLNKIFPHRTVPHYVWIGRDGKVLAITGEEELEEAKLLQAMAGESGTFVNKKNIDPALPLFSSADFPTEGLVRYSLLIKGRVSGLASGTQFRKAKTSGLLLGRAFTNTDFFSLYGTIGRVLQRALGQRFSDKQIRYVGADSSGFLRDSYNYEFVVPERLSGKLYPMMLDDLNTYSPYTATFKTEKNKVLVLERYVTARTALNNGGVENLDKGAGQQGVLNLKNVPVEALVDHLENLDWNSVPIINKTGTNERISISIPLMGNLQEVNAGLQLYGLRLQPAKKKMTMMVISDQANQTIKQLK</sequence>
<organism evidence="3 4">
    <name type="scientific">Pedobacter riviphilus</name>
    <dbReference type="NCBI Taxonomy" id="2766984"/>
    <lineage>
        <taxon>Bacteria</taxon>
        <taxon>Pseudomonadati</taxon>
        <taxon>Bacteroidota</taxon>
        <taxon>Sphingobacteriia</taxon>
        <taxon>Sphingobacteriales</taxon>
        <taxon>Sphingobacteriaceae</taxon>
        <taxon>Pedobacter</taxon>
    </lineage>
</organism>
<evidence type="ECO:0000313" key="4">
    <source>
        <dbReference type="Proteomes" id="UP000516439"/>
    </source>
</evidence>
<keyword evidence="4" id="KW-1185">Reference proteome</keyword>
<feature type="domain" description="Thioredoxin" evidence="2">
    <location>
        <begin position="38"/>
        <end position="186"/>
    </location>
</feature>
<dbReference type="EMBL" id="CP061171">
    <property type="protein sequence ID" value="QNR82904.1"/>
    <property type="molecule type" value="Genomic_DNA"/>
</dbReference>
<dbReference type="SUPFAM" id="SSF52833">
    <property type="entry name" value="Thioredoxin-like"/>
    <property type="match status" value="1"/>
</dbReference>
<feature type="signal peptide" evidence="1">
    <location>
        <begin position="1"/>
        <end position="19"/>
    </location>
</feature>
<evidence type="ECO:0000256" key="1">
    <source>
        <dbReference type="SAM" id="SignalP"/>
    </source>
</evidence>
<name>A0ABX6TBP1_9SPHI</name>
<dbReference type="InterPro" id="IPR013740">
    <property type="entry name" value="Redoxin"/>
</dbReference>
<dbReference type="InterPro" id="IPR050553">
    <property type="entry name" value="Thioredoxin_ResA/DsbE_sf"/>
</dbReference>
<dbReference type="CDD" id="cd02966">
    <property type="entry name" value="TlpA_like_family"/>
    <property type="match status" value="1"/>
</dbReference>
<feature type="chain" id="PRO_5046640927" evidence="1">
    <location>
        <begin position="20"/>
        <end position="441"/>
    </location>
</feature>
<evidence type="ECO:0000313" key="3">
    <source>
        <dbReference type="EMBL" id="QNR82904.1"/>
    </source>
</evidence>
<dbReference type="PROSITE" id="PS51352">
    <property type="entry name" value="THIOREDOXIN_2"/>
    <property type="match status" value="1"/>
</dbReference>
<proteinExistence type="predicted"/>
<protein>
    <submittedName>
        <fullName evidence="3">TlpA family protein disulfide reductase</fullName>
    </submittedName>
</protein>
<dbReference type="PANTHER" id="PTHR42852">
    <property type="entry name" value="THIOL:DISULFIDE INTERCHANGE PROTEIN DSBE"/>
    <property type="match status" value="1"/>
</dbReference>
<dbReference type="Proteomes" id="UP000516439">
    <property type="component" value="Chromosome"/>
</dbReference>
<gene>
    <name evidence="3" type="ORF">H9N25_12990</name>
</gene>
<dbReference type="InterPro" id="IPR013766">
    <property type="entry name" value="Thioredoxin_domain"/>
</dbReference>
<accession>A0ABX6TBP1</accession>
<keyword evidence="1" id="KW-0732">Signal</keyword>
<dbReference type="InterPro" id="IPR036249">
    <property type="entry name" value="Thioredoxin-like_sf"/>
</dbReference>
<reference evidence="3 4" key="1">
    <citation type="submission" date="2020-09" db="EMBL/GenBank/DDBJ databases">
        <title>Pedobacter sp. SW-16 isolated from soil near Yeocheon.</title>
        <authorList>
            <person name="Im H.S."/>
            <person name="Joung Y."/>
            <person name="Lee S.-S."/>
        </authorList>
    </citation>
    <scope>NUCLEOTIDE SEQUENCE [LARGE SCALE GENOMIC DNA]</scope>
    <source>
        <strain evidence="3 4">SW-16</strain>
    </source>
</reference>